<dbReference type="InterPro" id="IPR002656">
    <property type="entry name" value="Acyl_transf_3_dom"/>
</dbReference>
<dbReference type="PANTHER" id="PTHR23028:SF118">
    <property type="entry name" value="ACYL_TRANSF_3 DOMAIN-CONTAINING PROTEIN"/>
    <property type="match status" value="1"/>
</dbReference>
<feature type="transmembrane region" description="Helical" evidence="1">
    <location>
        <begin position="897"/>
        <end position="917"/>
    </location>
</feature>
<reference evidence="4 5" key="1">
    <citation type="submission" date="2019-12" db="EMBL/GenBank/DDBJ databases">
        <title>Chromosome-level assembly of the Caenorhabditis remanei genome.</title>
        <authorList>
            <person name="Teterina A.A."/>
            <person name="Willis J.H."/>
            <person name="Phillips P.C."/>
        </authorList>
    </citation>
    <scope>NUCLEOTIDE SEQUENCE [LARGE SCALE GENOMIC DNA]</scope>
    <source>
        <strain evidence="4 5">PX506</strain>
        <tissue evidence="4">Whole organism</tissue>
    </source>
</reference>
<feature type="transmembrane region" description="Helical" evidence="1">
    <location>
        <begin position="872"/>
        <end position="891"/>
    </location>
</feature>
<keyword evidence="1" id="KW-1133">Transmembrane helix</keyword>
<evidence type="ECO:0000256" key="1">
    <source>
        <dbReference type="SAM" id="Phobius"/>
    </source>
</evidence>
<feature type="transmembrane region" description="Helical" evidence="1">
    <location>
        <begin position="819"/>
        <end position="836"/>
    </location>
</feature>
<keyword evidence="1" id="KW-0812">Transmembrane</keyword>
<feature type="transmembrane region" description="Helical" evidence="1">
    <location>
        <begin position="731"/>
        <end position="748"/>
    </location>
</feature>
<sequence>MTAASKPTKTKRNDLQGIRGFAILSVLGFHFYPNLFPNGYLGVDQFFVLSGFLMCMLLTKSQKLPIFQIFSEFYIRRFKRILPLYFLFILCTMFALYTVFPDTAIFQNQASAGKALLFVSNRPHTGDEDYFEKLSIAMDLFTHTWSLSVEIQFYIFVPLIFLIGVQLKGSMRYGYYTTLVTLSFMLHLFSSPIVFFNSVFARVWQFLIGMMTYFISRSRFVQHEKNIRRPEESEKTTDEKVRLMEENQDLTTEAVNKTANLVTKCIILALMISVVLLPKELDSVSARAFFTFFTGVLIVLSVEDVILNSRVMIYLGDISYSLYLIHWPVYAYVKLIYKSNFWILTGALLVSILLAMIVYEFFEKWYLKQSNAVITVLVLVLFLSNVFYINKDTIQKSMEKKEEVSLTPERKYPRLDEMRDNMTLDDAEKMNAYWNQHDHMGPELQEPHSVRRHPDHKWFDFQENGTEFKILLTGSSYVKNHHKLIIQECKHRATIISIDEVTGCEPLAAPHRKIDNGKFDASWAAGCPAQLIEFVEFVKTTQPDYAFLLTRWFAVGEPYDTNENDLEHDSIYIEMKSQLKKILPNIKRKLFILDSFPRTNVDNIKNIAREMKEGKKTMEEINKSLYNPTSFERGRRRHAELVKKECGSKCELIDYVDAFWNKTMNAFQYFDNQGFSYFTSGSHLSAHGLEHLSIAMDLFTHTWSLSVEIQFYIFVPLIFLIGVQFKGSSRYGYYAMIVTLSFMFYLFSSPTVSFNSVFARVWQFLIGMMTYFISRSRFVQHEKSIRRPEESEENQEDNVRLMEENPEITAEKVDKTANLVTKCIILALMISVVLLPKELDPVSARAFFTFFTGVLIVLSVEDVILNSRVMIYLGDISYSLYLIHWPVYAYVRLIYKSNFWILTGALLVSILLAVIVYEFFEKWYLKQSNAVLTVLILVLFLSNAFYINKDTIQKSMEKKEEIPLTPERKYPRLDEMRDNMTLDDAERMNANWNQRDHMAPELQEPNCVKRNAAYDWCEFEGNGTEFKILLTGSSYVINHHKLIIQECRDRAISISKHSEIGCEPLASPHKSVENGGFTAWANYCPGILAKFVDSVKETQPDYVFFLTRWFAVGEPYDTNENDLEHDTVYLEMKSQLRKILPNIKRKLFILDSFPRTNVDNIKNIAREMKEGKKTMEEINKYLYNPTSFERGRRRHAELVKKECGSKCELIDYVDAFWNKTMHAFQYFDNQGFSYFTSGGHLSAHGLEHVRPIYKKICASL</sequence>
<feature type="transmembrane region" description="Helical" evidence="1">
    <location>
        <begin position="151"/>
        <end position="167"/>
    </location>
</feature>
<dbReference type="GO" id="GO:0016747">
    <property type="term" value="F:acyltransferase activity, transferring groups other than amino-acyl groups"/>
    <property type="evidence" value="ECO:0007669"/>
    <property type="project" value="InterPro"/>
</dbReference>
<dbReference type="InterPro" id="IPR050879">
    <property type="entry name" value="Acyltransferase_3"/>
</dbReference>
<feature type="transmembrane region" description="Helical" evidence="1">
    <location>
        <begin position="371"/>
        <end position="389"/>
    </location>
</feature>
<dbReference type="Pfam" id="PF19040">
    <property type="entry name" value="SGNH"/>
    <property type="match status" value="2"/>
</dbReference>
<accession>A0A6A5GPV5</accession>
<dbReference type="AlphaFoldDB" id="A0A6A5GPV5"/>
<feature type="transmembrane region" description="Helical" evidence="1">
    <location>
        <begin position="842"/>
        <end position="860"/>
    </location>
</feature>
<feature type="transmembrane region" description="Helical" evidence="1">
    <location>
        <begin position="39"/>
        <end position="59"/>
    </location>
</feature>
<feature type="transmembrane region" description="Helical" evidence="1">
    <location>
        <begin position="929"/>
        <end position="947"/>
    </location>
</feature>
<feature type="domain" description="Acyltransferase 3" evidence="2">
    <location>
        <begin position="697"/>
        <end position="917"/>
    </location>
</feature>
<dbReference type="Proteomes" id="UP000483820">
    <property type="component" value="Chromosome IV"/>
</dbReference>
<dbReference type="GeneID" id="9819967"/>
<protein>
    <recommendedName>
        <fullName evidence="6">Acyl_transf_3 domain-containing protein</fullName>
    </recommendedName>
</protein>
<feature type="transmembrane region" description="Helical" evidence="1">
    <location>
        <begin position="80"/>
        <end position="100"/>
    </location>
</feature>
<feature type="domain" description="SGNH" evidence="3">
    <location>
        <begin position="458"/>
        <end position="693"/>
    </location>
</feature>
<dbReference type="RefSeq" id="XP_053584460.1">
    <property type="nucleotide sequence ID" value="XM_053729688.1"/>
</dbReference>
<feature type="transmembrane region" description="Helical" evidence="1">
    <location>
        <begin position="339"/>
        <end position="359"/>
    </location>
</feature>
<dbReference type="EMBL" id="WUAV01000004">
    <property type="protein sequence ID" value="KAF1756711.1"/>
    <property type="molecule type" value="Genomic_DNA"/>
</dbReference>
<feature type="domain" description="SGNH" evidence="3">
    <location>
        <begin position="1013"/>
        <end position="1254"/>
    </location>
</feature>
<comment type="caution">
    <text evidence="4">The sequence shown here is derived from an EMBL/GenBank/DDBJ whole genome shotgun (WGS) entry which is preliminary data.</text>
</comment>
<dbReference type="GO" id="GO:0016020">
    <property type="term" value="C:membrane"/>
    <property type="evidence" value="ECO:0007669"/>
    <property type="project" value="TreeGrafter"/>
</dbReference>
<feature type="transmembrane region" description="Helical" evidence="1">
    <location>
        <begin position="314"/>
        <end position="333"/>
    </location>
</feature>
<dbReference type="InterPro" id="IPR043968">
    <property type="entry name" value="SGNH"/>
</dbReference>
<feature type="transmembrane region" description="Helical" evidence="1">
    <location>
        <begin position="174"/>
        <end position="193"/>
    </location>
</feature>
<evidence type="ECO:0000259" key="3">
    <source>
        <dbReference type="Pfam" id="PF19040"/>
    </source>
</evidence>
<gene>
    <name evidence="4" type="ORF">GCK72_013165</name>
</gene>
<evidence type="ECO:0008006" key="6">
    <source>
        <dbReference type="Google" id="ProtNLM"/>
    </source>
</evidence>
<dbReference type="PANTHER" id="PTHR23028">
    <property type="entry name" value="ACETYLTRANSFERASE"/>
    <property type="match status" value="1"/>
</dbReference>
<evidence type="ECO:0000259" key="2">
    <source>
        <dbReference type="Pfam" id="PF01757"/>
    </source>
</evidence>
<evidence type="ECO:0000313" key="5">
    <source>
        <dbReference type="Proteomes" id="UP000483820"/>
    </source>
</evidence>
<feature type="transmembrane region" description="Helical" evidence="1">
    <location>
        <begin position="703"/>
        <end position="724"/>
    </location>
</feature>
<feature type="transmembrane region" description="Helical" evidence="1">
    <location>
        <begin position="261"/>
        <end position="278"/>
    </location>
</feature>
<organism evidence="4 5">
    <name type="scientific">Caenorhabditis remanei</name>
    <name type="common">Caenorhabditis vulgaris</name>
    <dbReference type="NCBI Taxonomy" id="31234"/>
    <lineage>
        <taxon>Eukaryota</taxon>
        <taxon>Metazoa</taxon>
        <taxon>Ecdysozoa</taxon>
        <taxon>Nematoda</taxon>
        <taxon>Chromadorea</taxon>
        <taxon>Rhabditida</taxon>
        <taxon>Rhabditina</taxon>
        <taxon>Rhabditomorpha</taxon>
        <taxon>Rhabditoidea</taxon>
        <taxon>Rhabditidae</taxon>
        <taxon>Peloderinae</taxon>
        <taxon>Caenorhabditis</taxon>
    </lineage>
</organism>
<dbReference type="KEGG" id="crq:GCK72_013165"/>
<keyword evidence="1" id="KW-0472">Membrane</keyword>
<feature type="domain" description="Acyltransferase 3" evidence="2">
    <location>
        <begin position="14"/>
        <end position="359"/>
    </location>
</feature>
<name>A0A6A5GPV5_CAERE</name>
<dbReference type="GO" id="GO:0000271">
    <property type="term" value="P:polysaccharide biosynthetic process"/>
    <property type="evidence" value="ECO:0007669"/>
    <property type="project" value="TreeGrafter"/>
</dbReference>
<dbReference type="Pfam" id="PF01757">
    <property type="entry name" value="Acyl_transf_3"/>
    <property type="match status" value="2"/>
</dbReference>
<proteinExistence type="predicted"/>
<feature type="transmembrane region" description="Helical" evidence="1">
    <location>
        <begin position="16"/>
        <end position="33"/>
    </location>
</feature>
<dbReference type="CTD" id="9819967"/>
<evidence type="ECO:0000313" key="4">
    <source>
        <dbReference type="EMBL" id="KAF1756711.1"/>
    </source>
</evidence>
<feature type="transmembrane region" description="Helical" evidence="1">
    <location>
        <begin position="754"/>
        <end position="773"/>
    </location>
</feature>
<feature type="transmembrane region" description="Helical" evidence="1">
    <location>
        <begin position="284"/>
        <end position="302"/>
    </location>
</feature>